<gene>
    <name evidence="2" type="ORF">F0L17_23195</name>
</gene>
<keyword evidence="1" id="KW-0812">Transmembrane</keyword>
<organism evidence="2 3">
    <name type="scientific">Streptomyces taklimakanensis</name>
    <dbReference type="NCBI Taxonomy" id="2569853"/>
    <lineage>
        <taxon>Bacteria</taxon>
        <taxon>Bacillati</taxon>
        <taxon>Actinomycetota</taxon>
        <taxon>Actinomycetes</taxon>
        <taxon>Kitasatosporales</taxon>
        <taxon>Streptomycetaceae</taxon>
        <taxon>Streptomyces</taxon>
    </lineage>
</organism>
<evidence type="ECO:0000313" key="3">
    <source>
        <dbReference type="Proteomes" id="UP000473014"/>
    </source>
</evidence>
<keyword evidence="1" id="KW-1133">Transmembrane helix</keyword>
<sequence>MHGPDLVGWMLVALCGGVGAACLWRLRDGPPERRRAAAGEAPMGLGMAVMAVPTSALEPPPPQLFAALFGVVAGYELALAASGSGHRSHHLHHAVGALAMVHMALGMAAPSPTGAHGHHTAASLDATGPTGAVTAVLLAYFAVYVLRTGVRPVPAGSPVGGTVGGTAGGGTPWPPEMAAACRSAMGLGMFTMLLVM</sequence>
<dbReference type="RefSeq" id="WP_162466604.1">
    <property type="nucleotide sequence ID" value="NZ_WIXO01000001.1"/>
</dbReference>
<keyword evidence="3" id="KW-1185">Reference proteome</keyword>
<feature type="transmembrane region" description="Helical" evidence="1">
    <location>
        <begin position="6"/>
        <end position="24"/>
    </location>
</feature>
<feature type="transmembrane region" description="Helical" evidence="1">
    <location>
        <begin position="62"/>
        <end position="79"/>
    </location>
</feature>
<accession>A0A6G2BI60</accession>
<evidence type="ECO:0000256" key="1">
    <source>
        <dbReference type="SAM" id="Phobius"/>
    </source>
</evidence>
<dbReference type="InterPro" id="IPR033458">
    <property type="entry name" value="DUF5134"/>
</dbReference>
<dbReference type="AlphaFoldDB" id="A0A6G2BI60"/>
<dbReference type="Pfam" id="PF17197">
    <property type="entry name" value="DUF5134"/>
    <property type="match status" value="1"/>
</dbReference>
<name>A0A6G2BI60_9ACTN</name>
<dbReference type="EMBL" id="WIXO01000001">
    <property type="protein sequence ID" value="MTE21965.1"/>
    <property type="molecule type" value="Genomic_DNA"/>
</dbReference>
<feature type="transmembrane region" description="Helical" evidence="1">
    <location>
        <begin position="91"/>
        <end position="109"/>
    </location>
</feature>
<feature type="transmembrane region" description="Helical" evidence="1">
    <location>
        <begin position="129"/>
        <end position="146"/>
    </location>
</feature>
<keyword evidence="1" id="KW-0472">Membrane</keyword>
<reference evidence="2 3" key="1">
    <citation type="submission" date="2019-11" db="EMBL/GenBank/DDBJ databases">
        <authorList>
            <person name="Yuan L."/>
        </authorList>
    </citation>
    <scope>NUCLEOTIDE SEQUENCE [LARGE SCALE GENOMIC DNA]</scope>
    <source>
        <strain evidence="2 3">TRM43335</strain>
    </source>
</reference>
<comment type="caution">
    <text evidence="2">The sequence shown here is derived from an EMBL/GenBank/DDBJ whole genome shotgun (WGS) entry which is preliminary data.</text>
</comment>
<protein>
    <submittedName>
        <fullName evidence="2">DUF5134 domain-containing protein</fullName>
    </submittedName>
</protein>
<dbReference type="Proteomes" id="UP000473014">
    <property type="component" value="Unassembled WGS sequence"/>
</dbReference>
<proteinExistence type="predicted"/>
<evidence type="ECO:0000313" key="2">
    <source>
        <dbReference type="EMBL" id="MTE21965.1"/>
    </source>
</evidence>
<feature type="transmembrane region" description="Helical" evidence="1">
    <location>
        <begin position="36"/>
        <end position="56"/>
    </location>
</feature>